<dbReference type="Gene3D" id="3.40.50.1000">
    <property type="entry name" value="HAD superfamily/HAD-like"/>
    <property type="match status" value="1"/>
</dbReference>
<dbReference type="PRINTS" id="PR00119">
    <property type="entry name" value="CATATPASE"/>
</dbReference>
<dbReference type="GO" id="GO:0005524">
    <property type="term" value="F:ATP binding"/>
    <property type="evidence" value="ECO:0007669"/>
    <property type="project" value="UniProtKB-KW"/>
</dbReference>
<dbReference type="AlphaFoldDB" id="Q8EW78"/>
<reference evidence="14 15" key="1">
    <citation type="journal article" date="2002" name="Nucleic Acids Res.">
        <title>The complete genomic sequence of Mycoplasma penetrans, an intracellular bacterial pathogen in humans.</title>
        <authorList>
            <person name="Sasaki Y."/>
            <person name="Ishikawa J."/>
            <person name="Yamashita A."/>
            <person name="Oshima K."/>
            <person name="Kenri T."/>
            <person name="Furuya K."/>
            <person name="Yoshino C."/>
            <person name="Horino A."/>
            <person name="Shiba T."/>
            <person name="Sasaki T."/>
            <person name="Hattori M."/>
        </authorList>
    </citation>
    <scope>NUCLEOTIDE SEQUENCE [LARGE SCALE GENOMIC DNA]</scope>
    <source>
        <strain evidence="14 15">HF-2</strain>
    </source>
</reference>
<evidence type="ECO:0000256" key="5">
    <source>
        <dbReference type="ARBA" id="ARBA00022741"/>
    </source>
</evidence>
<evidence type="ECO:0000256" key="2">
    <source>
        <dbReference type="ARBA" id="ARBA00005675"/>
    </source>
</evidence>
<dbReference type="Gene3D" id="1.20.1110.10">
    <property type="entry name" value="Calcium-transporting ATPase, transmembrane domain"/>
    <property type="match status" value="1"/>
</dbReference>
<dbReference type="InterPro" id="IPR008250">
    <property type="entry name" value="ATPase_P-typ_transduc_dom_A_sf"/>
</dbReference>
<gene>
    <name evidence="14" type="ordered locus">MYPE3250</name>
</gene>
<dbReference type="GO" id="GO:0016887">
    <property type="term" value="F:ATP hydrolysis activity"/>
    <property type="evidence" value="ECO:0007669"/>
    <property type="project" value="InterPro"/>
</dbReference>
<dbReference type="SFLD" id="SFLDF00027">
    <property type="entry name" value="p-type_atpase"/>
    <property type="match status" value="1"/>
</dbReference>
<keyword evidence="8" id="KW-1278">Translocase</keyword>
<evidence type="ECO:0000313" key="14">
    <source>
        <dbReference type="EMBL" id="BAC44118.1"/>
    </source>
</evidence>
<name>Q8EW78_MALP2</name>
<dbReference type="Gene3D" id="2.70.150.10">
    <property type="entry name" value="Calcium-transporting ATPase, cytoplasmic transduction domain A"/>
    <property type="match status" value="1"/>
</dbReference>
<feature type="transmembrane region" description="Helical" evidence="11">
    <location>
        <begin position="672"/>
        <end position="696"/>
    </location>
</feature>
<dbReference type="InterPro" id="IPR044492">
    <property type="entry name" value="P_typ_ATPase_HD_dom"/>
</dbReference>
<dbReference type="Proteomes" id="UP000002522">
    <property type="component" value="Chromosome"/>
</dbReference>
<dbReference type="Pfam" id="PF08282">
    <property type="entry name" value="Hydrolase_3"/>
    <property type="match status" value="1"/>
</dbReference>
<dbReference type="InterPro" id="IPR006068">
    <property type="entry name" value="ATPase_P-typ_cation-transptr_C"/>
</dbReference>
<dbReference type="HOGENOM" id="CLU_002360_9_0_14"/>
<evidence type="ECO:0000256" key="3">
    <source>
        <dbReference type="ARBA" id="ARBA00022692"/>
    </source>
</evidence>
<dbReference type="SUPFAM" id="SSF56784">
    <property type="entry name" value="HAD-like"/>
    <property type="match status" value="1"/>
</dbReference>
<evidence type="ECO:0000259" key="12">
    <source>
        <dbReference type="Pfam" id="PF00122"/>
    </source>
</evidence>
<feature type="transmembrane region" description="Helical" evidence="11">
    <location>
        <begin position="580"/>
        <end position="602"/>
    </location>
</feature>
<dbReference type="InterPro" id="IPR018303">
    <property type="entry name" value="ATPase_P-typ_P_site"/>
</dbReference>
<protein>
    <submittedName>
        <fullName evidence="14">Cation-transporting p-type ATPase</fullName>
    </submittedName>
</protein>
<keyword evidence="3 11" id="KW-0812">Transmembrane</keyword>
<dbReference type="KEGG" id="mpe:MYPE3250"/>
<dbReference type="PANTHER" id="PTHR24093">
    <property type="entry name" value="CATION TRANSPORTING ATPASE"/>
    <property type="match status" value="1"/>
</dbReference>
<feature type="domain" description="Cation-transporting P-type ATPase C-terminal" evidence="13">
    <location>
        <begin position="576"/>
        <end position="768"/>
    </location>
</feature>
<proteinExistence type="inferred from homology"/>
<evidence type="ECO:0000256" key="4">
    <source>
        <dbReference type="ARBA" id="ARBA00022723"/>
    </source>
</evidence>
<accession>Q8EW78</accession>
<dbReference type="SUPFAM" id="SSF81653">
    <property type="entry name" value="Calcium ATPase, transduction domain A"/>
    <property type="match status" value="1"/>
</dbReference>
<dbReference type="InterPro" id="IPR059000">
    <property type="entry name" value="ATPase_P-type_domA"/>
</dbReference>
<dbReference type="GO" id="GO:0005388">
    <property type="term" value="F:P-type calcium transporter activity"/>
    <property type="evidence" value="ECO:0007669"/>
    <property type="project" value="TreeGrafter"/>
</dbReference>
<feature type="domain" description="P-type ATPase A" evidence="12">
    <location>
        <begin position="2"/>
        <end position="87"/>
    </location>
</feature>
<feature type="transmembrane region" description="Helical" evidence="11">
    <location>
        <begin position="623"/>
        <end position="644"/>
    </location>
</feature>
<dbReference type="FunFam" id="3.40.50.1000:FF:000028">
    <property type="entry name" value="Calcium-transporting P-type ATPase, putative"/>
    <property type="match status" value="1"/>
</dbReference>
<dbReference type="STRING" id="272633.gene:10731430"/>
<dbReference type="FunFam" id="3.40.50.1000:FF:000001">
    <property type="entry name" value="Phospholipid-transporting ATPase IC"/>
    <property type="match status" value="1"/>
</dbReference>
<dbReference type="InterPro" id="IPR023299">
    <property type="entry name" value="ATPase_P-typ_cyto_dom_N"/>
</dbReference>
<evidence type="ECO:0000256" key="9">
    <source>
        <dbReference type="ARBA" id="ARBA00022989"/>
    </source>
</evidence>
<feature type="transmembrane region" description="Helical" evidence="11">
    <location>
        <begin position="747"/>
        <end position="766"/>
    </location>
</feature>
<evidence type="ECO:0000313" key="15">
    <source>
        <dbReference type="Proteomes" id="UP000002522"/>
    </source>
</evidence>
<organism evidence="14 15">
    <name type="scientific">Malacoplasma penetrans (strain HF-2)</name>
    <name type="common">Mycoplasma penetrans</name>
    <dbReference type="NCBI Taxonomy" id="272633"/>
    <lineage>
        <taxon>Bacteria</taxon>
        <taxon>Bacillati</taxon>
        <taxon>Mycoplasmatota</taxon>
        <taxon>Mycoplasmoidales</taxon>
        <taxon>Mycoplasmoidaceae</taxon>
        <taxon>Malacoplasma</taxon>
    </lineage>
</organism>
<dbReference type="eggNOG" id="COG0474">
    <property type="taxonomic scope" value="Bacteria"/>
</dbReference>
<keyword evidence="9 11" id="KW-1133">Transmembrane helix</keyword>
<feature type="transmembrane region" description="Helical" evidence="11">
    <location>
        <begin position="136"/>
        <end position="165"/>
    </location>
</feature>
<dbReference type="PRINTS" id="PR00120">
    <property type="entry name" value="HATPASE"/>
</dbReference>
<feature type="transmembrane region" description="Helical" evidence="11">
    <location>
        <begin position="107"/>
        <end position="130"/>
    </location>
</feature>
<comment type="similarity">
    <text evidence="2">Belongs to the cation transport ATPase (P-type) (TC 3.A.3) family. Type IIA subfamily.</text>
</comment>
<comment type="subcellular location">
    <subcellularLocation>
        <location evidence="1">Membrane</location>
        <topology evidence="1">Multi-pass membrane protein</topology>
    </subcellularLocation>
</comment>
<dbReference type="InterPro" id="IPR023214">
    <property type="entry name" value="HAD_sf"/>
</dbReference>
<evidence type="ECO:0000256" key="11">
    <source>
        <dbReference type="SAM" id="Phobius"/>
    </source>
</evidence>
<dbReference type="EMBL" id="BA000026">
    <property type="protein sequence ID" value="BAC44118.1"/>
    <property type="molecule type" value="Genomic_DNA"/>
</dbReference>
<dbReference type="PROSITE" id="PS00154">
    <property type="entry name" value="ATPASE_E1_E2"/>
    <property type="match status" value="1"/>
</dbReference>
<keyword evidence="15" id="KW-1185">Reference proteome</keyword>
<dbReference type="SFLD" id="SFLDG00002">
    <property type="entry name" value="C1.7:_P-type_atpase_like"/>
    <property type="match status" value="1"/>
</dbReference>
<dbReference type="NCBIfam" id="TIGR01494">
    <property type="entry name" value="ATPase_P-type"/>
    <property type="match status" value="3"/>
</dbReference>
<dbReference type="Pfam" id="PF00689">
    <property type="entry name" value="Cation_ATPase_C"/>
    <property type="match status" value="1"/>
</dbReference>
<dbReference type="InterPro" id="IPR023298">
    <property type="entry name" value="ATPase_P-typ_TM_dom_sf"/>
</dbReference>
<dbReference type="InParanoid" id="Q8EW78"/>
<evidence type="ECO:0000256" key="7">
    <source>
        <dbReference type="ARBA" id="ARBA00022842"/>
    </source>
</evidence>
<dbReference type="GO" id="GO:0005886">
    <property type="term" value="C:plasma membrane"/>
    <property type="evidence" value="ECO:0007669"/>
    <property type="project" value="TreeGrafter"/>
</dbReference>
<feature type="transmembrane region" description="Helical" evidence="11">
    <location>
        <begin position="538"/>
        <end position="560"/>
    </location>
</feature>
<dbReference type="GO" id="GO:0046872">
    <property type="term" value="F:metal ion binding"/>
    <property type="evidence" value="ECO:0007669"/>
    <property type="project" value="UniProtKB-KW"/>
</dbReference>
<evidence type="ECO:0000256" key="6">
    <source>
        <dbReference type="ARBA" id="ARBA00022840"/>
    </source>
</evidence>
<evidence type="ECO:0000256" key="8">
    <source>
        <dbReference type="ARBA" id="ARBA00022967"/>
    </source>
</evidence>
<feature type="transmembrane region" description="Helical" evidence="11">
    <location>
        <begin position="708"/>
        <end position="727"/>
    </location>
</feature>
<evidence type="ECO:0000256" key="10">
    <source>
        <dbReference type="ARBA" id="ARBA00023136"/>
    </source>
</evidence>
<dbReference type="SUPFAM" id="SSF81665">
    <property type="entry name" value="Calcium ATPase, transmembrane domain M"/>
    <property type="match status" value="1"/>
</dbReference>
<dbReference type="PANTHER" id="PTHR24093:SF506">
    <property type="entry name" value="CATION-TRANSPORTING ATPASE PMA1"/>
    <property type="match status" value="1"/>
</dbReference>
<dbReference type="InterPro" id="IPR036412">
    <property type="entry name" value="HAD-like_sf"/>
</dbReference>
<evidence type="ECO:0000259" key="13">
    <source>
        <dbReference type="Pfam" id="PF00689"/>
    </source>
</evidence>
<keyword evidence="4" id="KW-0479">Metal-binding</keyword>
<evidence type="ECO:0000256" key="1">
    <source>
        <dbReference type="ARBA" id="ARBA00004141"/>
    </source>
</evidence>
<dbReference type="Pfam" id="PF00122">
    <property type="entry name" value="E1-E2_ATPase"/>
    <property type="match status" value="1"/>
</dbReference>
<keyword evidence="6" id="KW-0067">ATP-binding</keyword>
<keyword evidence="7" id="KW-0460">Magnesium</keyword>
<sequence length="804" mass="88009">MLIEAGDKICADAILLSANGLECIEAALTGETLPIKKNAHAKVSDSAPLGDQINKVFSGCIVTNGQGVAKVVGTGSKTQVGRIANLIDTQKVFLTPLQLKLHKLGKIFGYSGAVLFILVFLIQIFILGIGDISETWNIALTTSISLAVAAIPEGLGAFTTIILSLGIKKMAEEHNGLIKRVSSVETLGSTSVICSDKTGTLTLNKMTVTDLWIPDEKKPVLDKDDKLNLPYKNLVENYLLCTNSFLEKKDDGKIVEIGDPTELSVIQYGIQQGIDKDDLLVERMRLHCNPFDSTRKLMSSVNIVEGKPIAIIKGAPDVLVSRCKNTTWENIQPKISEWSSKGYRVIAVATKELAKNSKYSEEIIEYNLKFEGLIAMYDPPRPETKDAISKCISAGIKPVMITGDHVDTAIAIAKEVGIFRNGDKALSGSELREMSDEYLAEHVAEYSVYARVSPEDKLKIVKAWQENDQVVAMTGDGVNDAPALKAADIGCAMGITGTDVSKEAADMILMDDNFKTIVASVANGRKVYQTIKRVIQNVLLSSLAEIIIMFIGIIVFKFAYNNVLLESSGANYDLHIFSASQLLLINLVTDGFPAIALGIQGTTDDLMNRRPYSKYESIFARRMGWNLLWQGVLFGFLGLVAFTIGVEFCERNWFGVGHQLKQSLDALSLNSLYAGSAAAFITLGAGVSIHALSLMSNESIFKTSIKKCWIVYSAVIVSISVIIFVSFVPDVALVFGMPKELVSKGWIIILISLFLAIVPLIIMELYKLTYKLVSKEVMSVATISNFEMIRRPQRKVKRNIFARK</sequence>
<dbReference type="Pfam" id="PF13246">
    <property type="entry name" value="Cation_ATPase"/>
    <property type="match status" value="1"/>
</dbReference>
<keyword evidence="10 11" id="KW-0472">Membrane</keyword>
<dbReference type="SFLD" id="SFLDS00003">
    <property type="entry name" value="Haloacid_Dehalogenase"/>
    <property type="match status" value="1"/>
</dbReference>
<dbReference type="Gene3D" id="3.40.1110.10">
    <property type="entry name" value="Calcium-transporting ATPase, cytoplasmic domain N"/>
    <property type="match status" value="1"/>
</dbReference>
<keyword evidence="5" id="KW-0547">Nucleotide-binding</keyword>
<dbReference type="InterPro" id="IPR001757">
    <property type="entry name" value="P_typ_ATPase"/>
</dbReference>